<dbReference type="EMBL" id="FTPL01000002">
    <property type="protein sequence ID" value="SIT83771.1"/>
    <property type="molecule type" value="Genomic_DNA"/>
</dbReference>
<reference evidence="3" key="1">
    <citation type="submission" date="2017-01" db="EMBL/GenBank/DDBJ databases">
        <authorList>
            <person name="Varghese N."/>
            <person name="Submissions S."/>
        </authorList>
    </citation>
    <scope>NUCLEOTIDE SEQUENCE [LARGE SCALE GENOMIC DNA]</scope>
    <source>
        <strain evidence="3">MNA4</strain>
    </source>
</reference>
<protein>
    <recommendedName>
        <fullName evidence="4">Beta-carotene 15,15'-monooxygenase</fullName>
    </recommendedName>
</protein>
<keyword evidence="1" id="KW-0812">Transmembrane</keyword>
<keyword evidence="1" id="KW-1133">Transmembrane helix</keyword>
<accession>A0A1U7PQL3</accession>
<evidence type="ECO:0000256" key="1">
    <source>
        <dbReference type="SAM" id="Phobius"/>
    </source>
</evidence>
<evidence type="ECO:0008006" key="4">
    <source>
        <dbReference type="Google" id="ProtNLM"/>
    </source>
</evidence>
<keyword evidence="3" id="KW-1185">Reference proteome</keyword>
<feature type="transmembrane region" description="Helical" evidence="1">
    <location>
        <begin position="69"/>
        <end position="87"/>
    </location>
</feature>
<gene>
    <name evidence="2" type="ORF">SAMN05428946_1651</name>
</gene>
<sequence>MEKTRHQTQSVWLLLLLLVLASNTILYRTGIGSRVLEGAATHGVVAGSLVDFAIVAPLLYLAWRKKFTWKSFLAGAAIGLIAARFIIPAESLGRFETLTWAGFAAEGALLLLEVCLLASLFVYLPSIIRSARSDRAPWLFSFPAAVDRHVRKHPLIQAICSEMLMVYYAFASWKKHPPSGERSFTLHRKTSYIAFQVMLIHAIVIETLGIHWWLHDRSLVLSVILLLLNIYSVVYFIAEIRAVVLTPVQFDGDSLYLSLGLSKRMSIRYGDIAAIELISRDSPPKTQDGTIEFIARDFETLPPHAVLRLARPCEAVLFMGIRKKYDQVRIRLDEPDRFVRKLERETGLRAAEPCPPR</sequence>
<organism evidence="2 3">
    <name type="scientific">Edaphobacillus lindanitolerans</name>
    <dbReference type="NCBI Taxonomy" id="550447"/>
    <lineage>
        <taxon>Bacteria</taxon>
        <taxon>Bacillati</taxon>
        <taxon>Bacillota</taxon>
        <taxon>Bacilli</taxon>
        <taxon>Bacillales</taxon>
        <taxon>Bacillaceae</taxon>
        <taxon>Edaphobacillus</taxon>
    </lineage>
</organism>
<dbReference type="Proteomes" id="UP000187550">
    <property type="component" value="Unassembled WGS sequence"/>
</dbReference>
<evidence type="ECO:0000313" key="3">
    <source>
        <dbReference type="Proteomes" id="UP000187550"/>
    </source>
</evidence>
<feature type="transmembrane region" description="Helical" evidence="1">
    <location>
        <begin position="99"/>
        <end position="124"/>
    </location>
</feature>
<evidence type="ECO:0000313" key="2">
    <source>
        <dbReference type="EMBL" id="SIT83771.1"/>
    </source>
</evidence>
<dbReference type="RefSeq" id="WP_076757967.1">
    <property type="nucleotide sequence ID" value="NZ_FTPL01000002.1"/>
</dbReference>
<dbReference type="STRING" id="550447.SAMN05428946_1651"/>
<dbReference type="AlphaFoldDB" id="A0A1U7PQL3"/>
<feature type="transmembrane region" description="Helical" evidence="1">
    <location>
        <begin position="192"/>
        <end position="213"/>
    </location>
</feature>
<feature type="transmembrane region" description="Helical" evidence="1">
    <location>
        <begin position="44"/>
        <end position="62"/>
    </location>
</feature>
<name>A0A1U7PQL3_9BACI</name>
<proteinExistence type="predicted"/>
<keyword evidence="1" id="KW-0472">Membrane</keyword>
<dbReference type="OrthoDB" id="875405at2"/>
<feature type="transmembrane region" description="Helical" evidence="1">
    <location>
        <begin position="219"/>
        <end position="238"/>
    </location>
</feature>